<dbReference type="AlphaFoldDB" id="A0AAE3BDZ3"/>
<evidence type="ECO:0000313" key="6">
    <source>
        <dbReference type="Proteomes" id="UP000768524"/>
    </source>
</evidence>
<keyword evidence="2 5" id="KW-0378">Hydrolase</keyword>
<evidence type="ECO:0000256" key="1">
    <source>
        <dbReference type="ARBA" id="ARBA00006625"/>
    </source>
</evidence>
<proteinExistence type="inferred from homology"/>
<dbReference type="InterPro" id="IPR052193">
    <property type="entry name" value="Peptidase_C59"/>
</dbReference>
<keyword evidence="3" id="KW-0732">Signal</keyword>
<dbReference type="Gene3D" id="3.60.60.10">
    <property type="entry name" value="Penicillin V Acylase, Chain A"/>
    <property type="match status" value="1"/>
</dbReference>
<feature type="chain" id="PRO_5042220805" evidence="3">
    <location>
        <begin position="30"/>
        <end position="377"/>
    </location>
</feature>
<dbReference type="RefSeq" id="WP_205559070.1">
    <property type="nucleotide sequence ID" value="NZ_JACGEP010000010.1"/>
</dbReference>
<dbReference type="Pfam" id="PF02275">
    <property type="entry name" value="CBAH"/>
    <property type="match status" value="1"/>
</dbReference>
<accession>A0AAE3BDZ3</accession>
<evidence type="ECO:0000259" key="4">
    <source>
        <dbReference type="Pfam" id="PF02275"/>
    </source>
</evidence>
<dbReference type="InterPro" id="IPR029132">
    <property type="entry name" value="CBAH/NAAA_C"/>
</dbReference>
<dbReference type="EMBL" id="JACGEP010000010">
    <property type="protein sequence ID" value="MBN3050919.1"/>
    <property type="molecule type" value="Genomic_DNA"/>
</dbReference>
<evidence type="ECO:0000256" key="2">
    <source>
        <dbReference type="ARBA" id="ARBA00022801"/>
    </source>
</evidence>
<dbReference type="PANTHER" id="PTHR35527:SF2">
    <property type="entry name" value="HYDROLASE"/>
    <property type="match status" value="1"/>
</dbReference>
<dbReference type="PROSITE" id="PS51257">
    <property type="entry name" value="PROKAR_LIPOPROTEIN"/>
    <property type="match status" value="1"/>
</dbReference>
<reference evidence="5" key="1">
    <citation type="submission" date="2020-07" db="EMBL/GenBank/DDBJ databases">
        <title>A pangenomic view of the genus Pectobacterium provides insights into genome organization, phylogeny, and virulence.</title>
        <authorList>
            <person name="Jonkheer E."/>
            <person name="Brankovics B."/>
            <person name="Houwers I."/>
            <person name="Van Der Wolf J."/>
            <person name="Bonants P."/>
            <person name="Vreeburg R."/>
            <person name="Bollema R."/>
            <person name="De Haan J."/>
            <person name="Berke L."/>
            <person name="De Ridder D."/>
            <person name="Smit S."/>
            <person name="Van Der Lee T.A.J."/>
        </authorList>
    </citation>
    <scope>NUCLEOTIDE SEQUENCE</scope>
    <source>
        <strain evidence="5">NAK:433</strain>
    </source>
</reference>
<evidence type="ECO:0000313" key="5">
    <source>
        <dbReference type="EMBL" id="MBN3050919.1"/>
    </source>
</evidence>
<dbReference type="SUPFAM" id="SSF56235">
    <property type="entry name" value="N-terminal nucleophile aminohydrolases (Ntn hydrolases)"/>
    <property type="match status" value="1"/>
</dbReference>
<protein>
    <submittedName>
        <fullName evidence="5">Linear amide C-N hydrolase</fullName>
    </submittedName>
</protein>
<dbReference type="CDD" id="cd01902">
    <property type="entry name" value="Ntn_CGH"/>
    <property type="match status" value="1"/>
</dbReference>
<sequence length="377" mass="41625">MIRNNKHLKSTVCALSLAALMLGSAVSLACTRFVYKDVQNPDYPITARSMDWAEDTETNLWIFPRGLERSGAAGQYPSLEWTSKYGSVIASAFDSNANMASTTDGVNEKGLAANVLWLAESEYPKTAPTAQKPGLSVAGWAQYVLDNFATVDEAVKSLQEEKFTLVTKQVEGQERMATLHLSLSDSSGDSAIIEYIDGKQVIHHNKDYQVMTNSPTFDQQLTLNAYWDQIGGNVMLPGTNRAADRFVRASFYVKNVDPNKPSPDGKERTKLEKDKADLAAAFSIIRNASVPYGYSLPDMPNIASTRWRTVVDHKSLQYFFESAVSPNIFWVDLKKIDFSPRGNNASKLDLGPNQSTIYSGQASEHFKSATPFKFAGL</sequence>
<comment type="caution">
    <text evidence="5">The sequence shown here is derived from an EMBL/GenBank/DDBJ whole genome shotgun (WGS) entry which is preliminary data.</text>
</comment>
<name>A0AAE3BDZ3_9GAMM</name>
<dbReference type="GO" id="GO:0016787">
    <property type="term" value="F:hydrolase activity"/>
    <property type="evidence" value="ECO:0007669"/>
    <property type="project" value="UniProtKB-KW"/>
</dbReference>
<feature type="signal peptide" evidence="3">
    <location>
        <begin position="1"/>
        <end position="29"/>
    </location>
</feature>
<feature type="domain" description="Choloylglycine hydrolase/NAAA C-terminal" evidence="4">
    <location>
        <begin position="30"/>
        <end position="337"/>
    </location>
</feature>
<dbReference type="PANTHER" id="PTHR35527">
    <property type="entry name" value="CHOLOYLGLYCINE HYDROLASE"/>
    <property type="match status" value="1"/>
</dbReference>
<dbReference type="InterPro" id="IPR029055">
    <property type="entry name" value="Ntn_hydrolases_N"/>
</dbReference>
<gene>
    <name evidence="5" type="ORF">H4F45_05365</name>
</gene>
<organism evidence="5 6">
    <name type="scientific">Pectobacterium brasiliense</name>
    <dbReference type="NCBI Taxonomy" id="180957"/>
    <lineage>
        <taxon>Bacteria</taxon>
        <taxon>Pseudomonadati</taxon>
        <taxon>Pseudomonadota</taxon>
        <taxon>Gammaproteobacteria</taxon>
        <taxon>Enterobacterales</taxon>
        <taxon>Pectobacteriaceae</taxon>
        <taxon>Pectobacterium</taxon>
    </lineage>
</organism>
<dbReference type="Proteomes" id="UP000768524">
    <property type="component" value="Unassembled WGS sequence"/>
</dbReference>
<evidence type="ECO:0000256" key="3">
    <source>
        <dbReference type="SAM" id="SignalP"/>
    </source>
</evidence>
<comment type="similarity">
    <text evidence="1">Belongs to the peptidase C59 family.</text>
</comment>